<dbReference type="EMBL" id="CP030118">
    <property type="protein sequence ID" value="QDL12493.1"/>
    <property type="molecule type" value="Genomic_DNA"/>
</dbReference>
<evidence type="ECO:0000313" key="3">
    <source>
        <dbReference type="Proteomes" id="UP000503129"/>
    </source>
</evidence>
<reference evidence="2 3" key="1">
    <citation type="submission" date="2018-06" db="EMBL/GenBank/DDBJ databases">
        <title>Comparative genomics of Brasilonema spp. strains.</title>
        <authorList>
            <person name="Alvarenga D.O."/>
            <person name="Fiore M.F."/>
            <person name="Varani A.M."/>
        </authorList>
    </citation>
    <scope>NUCLEOTIDE SEQUENCE [LARGE SCALE GENOMIC DNA]</scope>
    <source>
        <strain evidence="2 3">CENA114</strain>
    </source>
</reference>
<dbReference type="PANTHER" id="PTHR23150">
    <property type="entry name" value="SULFATASE MODIFYING FACTOR 1, 2"/>
    <property type="match status" value="1"/>
</dbReference>
<evidence type="ECO:0000313" key="2">
    <source>
        <dbReference type="EMBL" id="QDL12493.1"/>
    </source>
</evidence>
<accession>A0A856MM36</accession>
<organism evidence="2 3">
    <name type="scientific">Brasilonema sennae CENA114</name>
    <dbReference type="NCBI Taxonomy" id="415709"/>
    <lineage>
        <taxon>Bacteria</taxon>
        <taxon>Bacillati</taxon>
        <taxon>Cyanobacteriota</taxon>
        <taxon>Cyanophyceae</taxon>
        <taxon>Nostocales</taxon>
        <taxon>Scytonemataceae</taxon>
        <taxon>Brasilonema</taxon>
        <taxon>Bromeliae group (in: Brasilonema)</taxon>
    </lineage>
</organism>
<dbReference type="Gene3D" id="3.90.1580.10">
    <property type="entry name" value="paralog of FGE (formylglycine-generating enzyme)"/>
    <property type="match status" value="1"/>
</dbReference>
<gene>
    <name evidence="2" type="ORF">DP114_29530</name>
</gene>
<dbReference type="Pfam" id="PF03781">
    <property type="entry name" value="FGE-sulfatase"/>
    <property type="match status" value="1"/>
</dbReference>
<dbReference type="Proteomes" id="UP000503129">
    <property type="component" value="Chromosome"/>
</dbReference>
<sequence length="236" mass="27058">MIAIANGNFFMGSSEQINASSSEYPQHPVSVNSFFIGKYPITQKQWKAVACLPQINRPLVVDCSKFKGDSYPVEQVCWDDAVEFCDRLSQKTDRYYRLPSEAEWEYACRAGTKTLFYFGDIITPDLANYKDCEDLKFSRGVFPNQTTPVDNFKFANTFGLYDMHGLVWEWCMDHWHNSYNKAPNDGTAWLNDRDSQLRVIRGGSWADPPGNCRSASRKKARIDEQGTYLGFRVVFS</sequence>
<dbReference type="InterPro" id="IPR042095">
    <property type="entry name" value="SUMF_sf"/>
</dbReference>
<dbReference type="KEGG" id="bsen:DP114_29530"/>
<dbReference type="InterPro" id="IPR016187">
    <property type="entry name" value="CTDL_fold"/>
</dbReference>
<dbReference type="AlphaFoldDB" id="A0A856MM36"/>
<protein>
    <submittedName>
        <fullName evidence="2">Formylglycine-generating enzyme family protein</fullName>
    </submittedName>
</protein>
<dbReference type="PANTHER" id="PTHR23150:SF19">
    <property type="entry name" value="FORMYLGLYCINE-GENERATING ENZYME"/>
    <property type="match status" value="1"/>
</dbReference>
<feature type="domain" description="Sulfatase-modifying factor enzyme-like" evidence="1">
    <location>
        <begin position="1"/>
        <end position="234"/>
    </location>
</feature>
<dbReference type="GO" id="GO:0120147">
    <property type="term" value="F:formylglycine-generating oxidase activity"/>
    <property type="evidence" value="ECO:0007669"/>
    <property type="project" value="TreeGrafter"/>
</dbReference>
<proteinExistence type="predicted"/>
<dbReference type="InterPro" id="IPR051043">
    <property type="entry name" value="Sulfatase_Mod_Factor_Kinase"/>
</dbReference>
<keyword evidence="3" id="KW-1185">Reference proteome</keyword>
<dbReference type="InterPro" id="IPR005532">
    <property type="entry name" value="SUMF_dom"/>
</dbReference>
<name>A0A856MM36_9CYAN</name>
<dbReference type="SUPFAM" id="SSF56436">
    <property type="entry name" value="C-type lectin-like"/>
    <property type="match status" value="1"/>
</dbReference>
<evidence type="ECO:0000259" key="1">
    <source>
        <dbReference type="Pfam" id="PF03781"/>
    </source>
</evidence>